<dbReference type="InterPro" id="IPR016047">
    <property type="entry name" value="M23ase_b-sheet_dom"/>
</dbReference>
<dbReference type="PANTHER" id="PTHR21666:SF289">
    <property type="entry name" value="L-ALA--D-GLU ENDOPEPTIDASE"/>
    <property type="match status" value="1"/>
</dbReference>
<dbReference type="Pfam" id="PF07501">
    <property type="entry name" value="G5"/>
    <property type="match status" value="1"/>
</dbReference>
<dbReference type="InterPro" id="IPR011098">
    <property type="entry name" value="G5_dom"/>
</dbReference>
<dbReference type="Gene3D" id="2.70.70.10">
    <property type="entry name" value="Glucose Permease (Domain IIA)"/>
    <property type="match status" value="1"/>
</dbReference>
<dbReference type="CDD" id="cd12797">
    <property type="entry name" value="M23_peptidase"/>
    <property type="match status" value="1"/>
</dbReference>
<dbReference type="SUPFAM" id="SSF51261">
    <property type="entry name" value="Duplicated hybrid motif"/>
    <property type="match status" value="1"/>
</dbReference>
<reference evidence="5 6" key="1">
    <citation type="submission" date="2018-11" db="EMBL/GenBank/DDBJ databases">
        <title>Complete genome sequence of Paenibacillus baekrokdamisoli strain KCTC 33723.</title>
        <authorList>
            <person name="Kang S.W."/>
            <person name="Lee K.C."/>
            <person name="Kim K.K."/>
            <person name="Kim J.S."/>
            <person name="Kim D.S."/>
            <person name="Ko S.H."/>
            <person name="Yang S.H."/>
            <person name="Lee J.S."/>
        </authorList>
    </citation>
    <scope>NUCLEOTIDE SEQUENCE [LARGE SCALE GENOMIC DNA]</scope>
    <source>
        <strain evidence="5 6">KCTC 33723</strain>
    </source>
</reference>
<evidence type="ECO:0000256" key="2">
    <source>
        <dbReference type="SAM" id="MobiDB-lite"/>
    </source>
</evidence>
<dbReference type="InterPro" id="IPR050570">
    <property type="entry name" value="Cell_wall_metabolism_enzyme"/>
</dbReference>
<proteinExistence type="predicted"/>
<dbReference type="RefSeq" id="WP_125662932.1">
    <property type="nucleotide sequence ID" value="NZ_JACHXC010000003.1"/>
</dbReference>
<feature type="region of interest" description="Disordered" evidence="2">
    <location>
        <begin position="22"/>
        <end position="43"/>
    </location>
</feature>
<dbReference type="PANTHER" id="PTHR21666">
    <property type="entry name" value="PEPTIDASE-RELATED"/>
    <property type="match status" value="1"/>
</dbReference>
<evidence type="ECO:0000313" key="6">
    <source>
        <dbReference type="Proteomes" id="UP000275368"/>
    </source>
</evidence>
<dbReference type="CDD" id="cd00118">
    <property type="entry name" value="LysM"/>
    <property type="match status" value="1"/>
</dbReference>
<evidence type="ECO:0000259" key="4">
    <source>
        <dbReference type="PROSITE" id="PS51782"/>
    </source>
</evidence>
<dbReference type="InterPro" id="IPR011055">
    <property type="entry name" value="Dup_hybrid_motif"/>
</dbReference>
<feature type="compositionally biased region" description="Basic and acidic residues" evidence="2">
    <location>
        <begin position="22"/>
        <end position="39"/>
    </location>
</feature>
<dbReference type="InterPro" id="IPR036779">
    <property type="entry name" value="LysM_dom_sf"/>
</dbReference>
<sequence length="515" mass="56475">MPFFTDKGRIRKVWHSIRNTFQRDRSQQAASRTEHKKNDNVTPRWVHKKPITLAIGAIAALVIVGFSGNQYVKAHAVDFVQVYMNGNLVGEVASQDQVNQLISRKQSELKKNNPNITMVLETGTLKFEHKSAYKAKPASSETLQKLEGLFSAHAKGVELVVNGKAIGIVKDQATADAILKRVKGKYAPQTVAKKQAIEVTALAFSSRSVAANSNPTRSALKSVNFLEKVTTDVKDVQPTDILNADQVYLMLVKGTVKATKYTVQEGDCVGCIAHKFNISKQVIYDRNPWIQDDMIKVGDELDLTVLKPQVTVQTIENVTETVSIEPITVIQKNSNMRAGEQKLIRQGQSGKKKVVYRQVKQNGYLMSEELIGEQVLESTVPAIIMKGTKVILGEGSGNFAWPVSGARLTSGFGQRWGRMHKGVDLVGNSSILAADNGVVSFAGTKNGLGNCIIINHKNGYETTYGHLSKISVSEGQVVEKGDKIGVMGNTGHSFGTHLHFEVHKNGELQNPLKYL</sequence>
<organism evidence="5 6">
    <name type="scientific">Paenibacillus baekrokdamisoli</name>
    <dbReference type="NCBI Taxonomy" id="1712516"/>
    <lineage>
        <taxon>Bacteria</taxon>
        <taxon>Bacillati</taxon>
        <taxon>Bacillota</taxon>
        <taxon>Bacilli</taxon>
        <taxon>Bacillales</taxon>
        <taxon>Paenibacillaceae</taxon>
        <taxon>Paenibacillus</taxon>
    </lineage>
</organism>
<dbReference type="SMART" id="SM01208">
    <property type="entry name" value="G5"/>
    <property type="match status" value="1"/>
</dbReference>
<dbReference type="SMART" id="SM00257">
    <property type="entry name" value="LysM"/>
    <property type="match status" value="1"/>
</dbReference>
<evidence type="ECO:0000259" key="3">
    <source>
        <dbReference type="PROSITE" id="PS51109"/>
    </source>
</evidence>
<dbReference type="Proteomes" id="UP000275368">
    <property type="component" value="Chromosome"/>
</dbReference>
<dbReference type="OrthoDB" id="9805799at2"/>
<keyword evidence="1" id="KW-0732">Signal</keyword>
<dbReference type="SUPFAM" id="SSF54106">
    <property type="entry name" value="LysM domain"/>
    <property type="match status" value="1"/>
</dbReference>
<dbReference type="AlphaFoldDB" id="A0A3G9JKH1"/>
<dbReference type="Pfam" id="PF01476">
    <property type="entry name" value="LysM"/>
    <property type="match status" value="1"/>
</dbReference>
<evidence type="ECO:0000256" key="1">
    <source>
        <dbReference type="ARBA" id="ARBA00022729"/>
    </source>
</evidence>
<feature type="domain" description="LysM" evidence="4">
    <location>
        <begin position="259"/>
        <end position="303"/>
    </location>
</feature>
<keyword evidence="6" id="KW-1185">Reference proteome</keyword>
<dbReference type="PROSITE" id="PS51109">
    <property type="entry name" value="G5"/>
    <property type="match status" value="1"/>
</dbReference>
<dbReference type="KEGG" id="pbk:Back11_47590"/>
<dbReference type="InterPro" id="IPR018392">
    <property type="entry name" value="LysM"/>
</dbReference>
<dbReference type="Pfam" id="PF01551">
    <property type="entry name" value="Peptidase_M23"/>
    <property type="match status" value="1"/>
</dbReference>
<gene>
    <name evidence="5" type="ORF">Back11_47590</name>
</gene>
<dbReference type="Gene3D" id="3.10.350.10">
    <property type="entry name" value="LysM domain"/>
    <property type="match status" value="1"/>
</dbReference>
<evidence type="ECO:0000313" key="5">
    <source>
        <dbReference type="EMBL" id="BBH23414.1"/>
    </source>
</evidence>
<dbReference type="Gene3D" id="2.20.230.10">
    <property type="entry name" value="Resuscitation-promoting factor rpfb"/>
    <property type="match status" value="1"/>
</dbReference>
<accession>A0A3G9JKH1</accession>
<feature type="domain" description="G5" evidence="3">
    <location>
        <begin position="310"/>
        <end position="390"/>
    </location>
</feature>
<dbReference type="GO" id="GO:0004222">
    <property type="term" value="F:metalloendopeptidase activity"/>
    <property type="evidence" value="ECO:0007669"/>
    <property type="project" value="TreeGrafter"/>
</dbReference>
<dbReference type="PROSITE" id="PS51782">
    <property type="entry name" value="LYSM"/>
    <property type="match status" value="1"/>
</dbReference>
<name>A0A3G9JKH1_9BACL</name>
<protein>
    <submittedName>
        <fullName evidence="5">Peptidase M23</fullName>
    </submittedName>
</protein>
<dbReference type="EMBL" id="AP019308">
    <property type="protein sequence ID" value="BBH23414.1"/>
    <property type="molecule type" value="Genomic_DNA"/>
</dbReference>